<feature type="transmembrane region" description="Helical" evidence="11">
    <location>
        <begin position="26"/>
        <end position="50"/>
    </location>
</feature>
<dbReference type="GO" id="GO:0005783">
    <property type="term" value="C:endoplasmic reticulum"/>
    <property type="evidence" value="ECO:0007669"/>
    <property type="project" value="TreeGrafter"/>
</dbReference>
<reference evidence="14" key="1">
    <citation type="journal article" date="2023" name="Mol. Biol. Evol.">
        <title>Third-Generation Sequencing Reveals the Adaptive Role of the Epigenome in Three Deep-Sea Polychaetes.</title>
        <authorList>
            <person name="Perez M."/>
            <person name="Aroh O."/>
            <person name="Sun Y."/>
            <person name="Lan Y."/>
            <person name="Juniper S.K."/>
            <person name="Young C.R."/>
            <person name="Angers B."/>
            <person name="Qian P.Y."/>
        </authorList>
    </citation>
    <scope>NUCLEOTIDE SEQUENCE</scope>
    <source>
        <strain evidence="14">P08H-3</strain>
    </source>
</reference>
<protein>
    <submittedName>
        <fullName evidence="14">Uncharacterized protein</fullName>
    </submittedName>
</protein>
<dbReference type="PANTHER" id="PTHR14226">
    <property type="entry name" value="NEUROPATHY TARGET ESTERASE/SWISS CHEESE D.MELANOGASTER"/>
    <property type="match status" value="1"/>
</dbReference>
<keyword evidence="3 11" id="KW-0812">Transmembrane</keyword>
<dbReference type="InterPro" id="IPR018490">
    <property type="entry name" value="cNMP-bd_dom_sf"/>
</dbReference>
<dbReference type="CDD" id="cd00038">
    <property type="entry name" value="CAP_ED"/>
    <property type="match status" value="2"/>
</dbReference>
<feature type="region of interest" description="Disordered" evidence="10">
    <location>
        <begin position="980"/>
        <end position="1062"/>
    </location>
</feature>
<keyword evidence="8 11" id="KW-0472">Membrane</keyword>
<keyword evidence="6 11" id="KW-1133">Transmembrane helix</keyword>
<dbReference type="Pfam" id="PF00027">
    <property type="entry name" value="cNMP_binding"/>
    <property type="match status" value="1"/>
</dbReference>
<feature type="short sequence motif" description="GXSXG" evidence="9">
    <location>
        <begin position="734"/>
        <end position="738"/>
    </location>
</feature>
<accession>A0AAD9JH93</accession>
<keyword evidence="5" id="KW-0442">Lipid degradation</keyword>
<dbReference type="InterPro" id="IPR002641">
    <property type="entry name" value="PNPLA_dom"/>
</dbReference>
<evidence type="ECO:0000259" key="13">
    <source>
        <dbReference type="PROSITE" id="PS51635"/>
    </source>
</evidence>
<evidence type="ECO:0000256" key="10">
    <source>
        <dbReference type="SAM" id="MobiDB-lite"/>
    </source>
</evidence>
<dbReference type="PANTHER" id="PTHR14226:SF29">
    <property type="entry name" value="NEUROPATHY TARGET ESTERASE SWS"/>
    <property type="match status" value="1"/>
</dbReference>
<evidence type="ECO:0000256" key="2">
    <source>
        <dbReference type="ARBA" id="ARBA00006636"/>
    </source>
</evidence>
<evidence type="ECO:0000256" key="6">
    <source>
        <dbReference type="ARBA" id="ARBA00022989"/>
    </source>
</evidence>
<dbReference type="EMBL" id="JAODUP010000330">
    <property type="protein sequence ID" value="KAK2152390.1"/>
    <property type="molecule type" value="Genomic_DNA"/>
</dbReference>
<evidence type="ECO:0000256" key="5">
    <source>
        <dbReference type="ARBA" id="ARBA00022963"/>
    </source>
</evidence>
<dbReference type="InterPro" id="IPR050301">
    <property type="entry name" value="NTE"/>
</dbReference>
<feature type="domain" description="Cyclic nucleotide-binding" evidence="12">
    <location>
        <begin position="167"/>
        <end position="215"/>
    </location>
</feature>
<feature type="domain" description="Cyclic nucleotide-binding" evidence="12">
    <location>
        <begin position="477"/>
        <end position="521"/>
    </location>
</feature>
<dbReference type="InterPro" id="IPR000595">
    <property type="entry name" value="cNMP-bd_dom"/>
</dbReference>
<dbReference type="GO" id="GO:0016020">
    <property type="term" value="C:membrane"/>
    <property type="evidence" value="ECO:0007669"/>
    <property type="project" value="UniProtKB-SubCell"/>
</dbReference>
<gene>
    <name evidence="14" type="ORF">LSH36_330g08014</name>
</gene>
<evidence type="ECO:0000256" key="11">
    <source>
        <dbReference type="SAM" id="Phobius"/>
    </source>
</evidence>
<dbReference type="SUPFAM" id="SSF52151">
    <property type="entry name" value="FabD/lysophospholipase-like"/>
    <property type="match status" value="1"/>
</dbReference>
<dbReference type="InterPro" id="IPR014710">
    <property type="entry name" value="RmlC-like_jellyroll"/>
</dbReference>
<evidence type="ECO:0000256" key="8">
    <source>
        <dbReference type="ARBA" id="ARBA00023136"/>
    </source>
</evidence>
<evidence type="ECO:0000256" key="1">
    <source>
        <dbReference type="ARBA" id="ARBA00004370"/>
    </source>
</evidence>
<comment type="caution">
    <text evidence="14">The sequence shown here is derived from an EMBL/GenBank/DDBJ whole genome shotgun (WGS) entry which is preliminary data.</text>
</comment>
<keyword evidence="15" id="KW-1185">Reference proteome</keyword>
<feature type="compositionally biased region" description="Basic and acidic residues" evidence="10">
    <location>
        <begin position="1036"/>
        <end position="1050"/>
    </location>
</feature>
<sequence length="1062" mass="121033">MADITIRKSLNEFKKQLPEPLSTYDFTLNIVISICIGGLTLILIICYVWLRKLKEPVMRTIRPDPNKPRFRKRDKVMFYGRKMLRRVRSFAKNNISASTLRRNKKSKLVLKLARKLIQQFRKETQPESRQSRELPPSLLEVDWHMELEFSDYKLPAEVMYMLRSVRVLGHFEKPIFLELCRFMESRYIPAGSFLFKIGDLDDSIYVVQAGKVHVFISEPGHQAPYKTVSAVAVVDTTVLRLPAKAFQIVLERFPESLVRVVQIIMVRLQRVTFMALHNYLGLSTELIKPIKPGDSRHAAVQSIVMTSKGSPMKIVNHSATSRAAADRPERIVHQELNSDTHTMASSTTAATTAPMPVDSMIPGHYSGDLRELKKRTLLRRLSEPVEPTDFDVACARARVGSVDDDPVASGSPPVRQVGDDLPLWPGHGARGVKHAVLTDRVSIIPNYNGDNNWESKVITDDEMLQLALQDLTELFGLDVMPPGEIIGTLAVLTGEPSFFTIRSMMETRVVIIGKQNFYAIMKQQPRIVLNVGHTVAERMSSFVRQIDFALDWSQIEAGRPLFRQGEHSDCIYIILNGRLRSVITLANDKKELVGEYGRGELVGIVEVLTQCERATTMMAVSVNEYRLSSWLGQQEDIHRMVLYQCDRKMNVWTQRCIRQADCILIVGMGQQDPKVGQKELILLHHDDKAQPKNTVEWLNLRDWCTSHHHISGLAQVGIIRAMEDAGIPIDIIGGTSIGSFMAALWAEERNLTRFTQRAREWSVSMTSLGDKLLDLTYPATAMFKGRAFNHSVQKVFPDRQIEDLWIPYFCVTTDITASKMRVHTSADVMKTFGAQTILAVDVGSQDDTDLTPYGDELSGWWVLWNRWNPWAKPLKVPNMAEIQTRLAYVSCVQQLEMVKTSQYCEYIRPPIDKYRTLQFASFDEIHDVGYNHANFTDLAQLISRIDEPSDRFTNFYISEEEYDEDDEDKISVTSEPARQFSSMKMRHFHRPGSEGATPGSTSDEFQDPMSLDEDDEDFLGEEEEVEDEEEDDDLVDHDREDHQMMDDKHLAPGSPPQFIRKT</sequence>
<evidence type="ECO:0000256" key="9">
    <source>
        <dbReference type="PROSITE-ProRule" id="PRU01161"/>
    </source>
</evidence>
<dbReference type="GO" id="GO:0004622">
    <property type="term" value="F:phosphatidylcholine lysophospholipase activity"/>
    <property type="evidence" value="ECO:0007669"/>
    <property type="project" value="UniProtKB-ARBA"/>
</dbReference>
<dbReference type="InterPro" id="IPR056556">
    <property type="entry name" value="NTE1_P-loop_dom"/>
</dbReference>
<feature type="domain" description="Cyclic nucleotide-binding" evidence="12">
    <location>
        <begin position="549"/>
        <end position="621"/>
    </location>
</feature>
<dbReference type="Gene3D" id="3.40.1090.10">
    <property type="entry name" value="Cytosolic phospholipase A2 catalytic domain"/>
    <property type="match status" value="1"/>
</dbReference>
<dbReference type="Pfam" id="PF24179">
    <property type="entry name" value="NTE_Ploop"/>
    <property type="match status" value="1"/>
</dbReference>
<dbReference type="Proteomes" id="UP001208570">
    <property type="component" value="Unassembled WGS sequence"/>
</dbReference>
<proteinExistence type="inferred from homology"/>
<dbReference type="AlphaFoldDB" id="A0AAD9JH93"/>
<evidence type="ECO:0000313" key="15">
    <source>
        <dbReference type="Proteomes" id="UP001208570"/>
    </source>
</evidence>
<organism evidence="14 15">
    <name type="scientific">Paralvinella palmiformis</name>
    <dbReference type="NCBI Taxonomy" id="53620"/>
    <lineage>
        <taxon>Eukaryota</taxon>
        <taxon>Metazoa</taxon>
        <taxon>Spiralia</taxon>
        <taxon>Lophotrochozoa</taxon>
        <taxon>Annelida</taxon>
        <taxon>Polychaeta</taxon>
        <taxon>Sedentaria</taxon>
        <taxon>Canalipalpata</taxon>
        <taxon>Terebellida</taxon>
        <taxon>Terebelliformia</taxon>
        <taxon>Alvinellidae</taxon>
        <taxon>Paralvinella</taxon>
    </lineage>
</organism>
<dbReference type="PROSITE" id="PS51635">
    <property type="entry name" value="PNPLA"/>
    <property type="match status" value="1"/>
</dbReference>
<feature type="compositionally biased region" description="Acidic residues" evidence="10">
    <location>
        <begin position="1004"/>
        <end position="1035"/>
    </location>
</feature>
<dbReference type="SMART" id="SM00100">
    <property type="entry name" value="cNMP"/>
    <property type="match status" value="2"/>
</dbReference>
<dbReference type="SUPFAM" id="SSF51206">
    <property type="entry name" value="cAMP-binding domain-like"/>
    <property type="match status" value="3"/>
</dbReference>
<name>A0AAD9JH93_9ANNE</name>
<dbReference type="GO" id="GO:0016042">
    <property type="term" value="P:lipid catabolic process"/>
    <property type="evidence" value="ECO:0007669"/>
    <property type="project" value="UniProtKB-KW"/>
</dbReference>
<comment type="caution">
    <text evidence="9">Lacks conserved residue(s) required for the propagation of feature annotation.</text>
</comment>
<comment type="subcellular location">
    <subcellularLocation>
        <location evidence="1">Membrane</location>
    </subcellularLocation>
</comment>
<keyword evidence="7" id="KW-0443">Lipid metabolism</keyword>
<feature type="domain" description="PNPLA" evidence="13">
    <location>
        <begin position="703"/>
        <end position="876"/>
    </location>
</feature>
<evidence type="ECO:0000256" key="3">
    <source>
        <dbReference type="ARBA" id="ARBA00022692"/>
    </source>
</evidence>
<evidence type="ECO:0000259" key="12">
    <source>
        <dbReference type="PROSITE" id="PS50042"/>
    </source>
</evidence>
<evidence type="ECO:0000256" key="4">
    <source>
        <dbReference type="ARBA" id="ARBA00022801"/>
    </source>
</evidence>
<dbReference type="InterPro" id="IPR016035">
    <property type="entry name" value="Acyl_Trfase/lysoPLipase"/>
</dbReference>
<dbReference type="PROSITE" id="PS50042">
    <property type="entry name" value="CNMP_BINDING_3"/>
    <property type="match status" value="3"/>
</dbReference>
<keyword evidence="4" id="KW-0378">Hydrolase</keyword>
<dbReference type="Pfam" id="PF01734">
    <property type="entry name" value="Patatin"/>
    <property type="match status" value="1"/>
</dbReference>
<dbReference type="Gene3D" id="2.60.120.10">
    <property type="entry name" value="Jelly Rolls"/>
    <property type="match status" value="4"/>
</dbReference>
<evidence type="ECO:0000313" key="14">
    <source>
        <dbReference type="EMBL" id="KAK2152390.1"/>
    </source>
</evidence>
<evidence type="ECO:0000256" key="7">
    <source>
        <dbReference type="ARBA" id="ARBA00023098"/>
    </source>
</evidence>
<comment type="similarity">
    <text evidence="2">Belongs to the NTE family.</text>
</comment>